<evidence type="ECO:0000313" key="6">
    <source>
        <dbReference type="EMBL" id="MFC4077110.1"/>
    </source>
</evidence>
<dbReference type="CDD" id="cd08504">
    <property type="entry name" value="PBP2_OppA"/>
    <property type="match status" value="1"/>
</dbReference>
<sequence length="538" mass="61385">MKNGFRMGTVFLLALVLIVTACTGGGEDAANVQRKVLKLNVEREPSSLDPALAFEFNSMDVTNSLFEGLLRLDENNKPQPAAAEKVKVSPDKTTYTFILREGLKWSNGDPVTAGDFEYAWKRVLDPKTGSPASFLLYFIKNAEAYNVGKADADEVGVTAVDDRTLEVKLGQPTPFFEQLVCYTVYFPVYKEGAKKEKNLYGDAKTYISNGPFKMKEWKHDNTIRVAKNDHYWNASTVKLDGIDWAMSGDAATAYQQYRSGDFHMLYDTSIPPELKGDLLRKGEVRVIPGSGLEFFRFNIEKKPFTNRKIRQAFGLAVERQAIVDQVIQGKEKAALAFVVPGTETRQGDFRAMAGDRMEDAQFDEAKKLLKEGMKEEGWDELPKVTLLFSNNDKNKAEAEALQEMYRKHLGVSIQLRSQESKVFFENQRSKNYQFSRSSFLADYNDPYNYLESFQTDHPVNRTNWSNEEYDKLLQMAFREGDDAKRTAYLAKAEKILFDEMPIFPVYYYNTLVLEKPEVKQLIRHKVGPNDYSRVELTK</sequence>
<dbReference type="InterPro" id="IPR039424">
    <property type="entry name" value="SBP_5"/>
</dbReference>
<keyword evidence="3 4" id="KW-0732">Signal</keyword>
<comment type="similarity">
    <text evidence="2">Belongs to the bacterial solute-binding protein 5 family.</text>
</comment>
<dbReference type="InterPro" id="IPR000914">
    <property type="entry name" value="SBP_5_dom"/>
</dbReference>
<dbReference type="PIRSF" id="PIRSF002741">
    <property type="entry name" value="MppA"/>
    <property type="match status" value="1"/>
</dbReference>
<comment type="subcellular location">
    <subcellularLocation>
        <location evidence="1">Cell membrane</location>
        <topology evidence="1">Lipid-anchor</topology>
    </subcellularLocation>
</comment>
<dbReference type="RefSeq" id="WP_380704644.1">
    <property type="nucleotide sequence ID" value="NZ_JBHSAP010000009.1"/>
</dbReference>
<dbReference type="InterPro" id="IPR030678">
    <property type="entry name" value="Peptide/Ni-bd"/>
</dbReference>
<dbReference type="Gene3D" id="3.40.190.10">
    <property type="entry name" value="Periplasmic binding protein-like II"/>
    <property type="match status" value="1"/>
</dbReference>
<evidence type="ECO:0000259" key="5">
    <source>
        <dbReference type="Pfam" id="PF00496"/>
    </source>
</evidence>
<dbReference type="Gene3D" id="3.10.105.10">
    <property type="entry name" value="Dipeptide-binding Protein, Domain 3"/>
    <property type="match status" value="1"/>
</dbReference>
<reference evidence="7" key="1">
    <citation type="journal article" date="2019" name="Int. J. Syst. Evol. Microbiol.">
        <title>The Global Catalogue of Microorganisms (GCM) 10K type strain sequencing project: providing services to taxonomists for standard genome sequencing and annotation.</title>
        <authorList>
            <consortium name="The Broad Institute Genomics Platform"/>
            <consortium name="The Broad Institute Genome Sequencing Center for Infectious Disease"/>
            <person name="Wu L."/>
            <person name="Ma J."/>
        </authorList>
    </citation>
    <scope>NUCLEOTIDE SEQUENCE [LARGE SCALE GENOMIC DNA]</scope>
    <source>
        <strain evidence="7">IBRC-M 10813</strain>
    </source>
</reference>
<feature type="chain" id="PRO_5045966642" evidence="4">
    <location>
        <begin position="22"/>
        <end position="538"/>
    </location>
</feature>
<organism evidence="6 7">
    <name type="scientific">Salinithrix halophila</name>
    <dbReference type="NCBI Taxonomy" id="1485204"/>
    <lineage>
        <taxon>Bacteria</taxon>
        <taxon>Bacillati</taxon>
        <taxon>Bacillota</taxon>
        <taxon>Bacilli</taxon>
        <taxon>Bacillales</taxon>
        <taxon>Thermoactinomycetaceae</taxon>
        <taxon>Salinithrix</taxon>
    </lineage>
</organism>
<dbReference type="PROSITE" id="PS01040">
    <property type="entry name" value="SBP_BACTERIAL_5"/>
    <property type="match status" value="1"/>
</dbReference>
<feature type="signal peptide" evidence="4">
    <location>
        <begin position="1"/>
        <end position="21"/>
    </location>
</feature>
<dbReference type="PANTHER" id="PTHR30290:SF79">
    <property type="entry name" value="DIPEPTIDE-BINDING PROTEIN DPPE"/>
    <property type="match status" value="1"/>
</dbReference>
<name>A0ABV8JH64_9BACL</name>
<dbReference type="SUPFAM" id="SSF53850">
    <property type="entry name" value="Periplasmic binding protein-like II"/>
    <property type="match status" value="1"/>
</dbReference>
<evidence type="ECO:0000256" key="2">
    <source>
        <dbReference type="ARBA" id="ARBA00005695"/>
    </source>
</evidence>
<dbReference type="InterPro" id="IPR023765">
    <property type="entry name" value="SBP_5_CS"/>
</dbReference>
<comment type="caution">
    <text evidence="6">The sequence shown here is derived from an EMBL/GenBank/DDBJ whole genome shotgun (WGS) entry which is preliminary data.</text>
</comment>
<protein>
    <submittedName>
        <fullName evidence="6">Peptide ABC transporter substrate-binding protein</fullName>
    </submittedName>
</protein>
<evidence type="ECO:0000256" key="4">
    <source>
        <dbReference type="SAM" id="SignalP"/>
    </source>
</evidence>
<accession>A0ABV8JH64</accession>
<keyword evidence="7" id="KW-1185">Reference proteome</keyword>
<dbReference type="PROSITE" id="PS51257">
    <property type="entry name" value="PROKAR_LIPOPROTEIN"/>
    <property type="match status" value="1"/>
</dbReference>
<dbReference type="EMBL" id="JBHSAP010000009">
    <property type="protein sequence ID" value="MFC4077110.1"/>
    <property type="molecule type" value="Genomic_DNA"/>
</dbReference>
<dbReference type="Proteomes" id="UP001595843">
    <property type="component" value="Unassembled WGS sequence"/>
</dbReference>
<proteinExistence type="inferred from homology"/>
<evidence type="ECO:0000256" key="1">
    <source>
        <dbReference type="ARBA" id="ARBA00004193"/>
    </source>
</evidence>
<dbReference type="Gene3D" id="3.90.76.10">
    <property type="entry name" value="Dipeptide-binding Protein, Domain 1"/>
    <property type="match status" value="1"/>
</dbReference>
<evidence type="ECO:0000256" key="3">
    <source>
        <dbReference type="ARBA" id="ARBA00022729"/>
    </source>
</evidence>
<feature type="domain" description="Solute-binding protein family 5" evidence="5">
    <location>
        <begin position="77"/>
        <end position="456"/>
    </location>
</feature>
<dbReference type="Pfam" id="PF00496">
    <property type="entry name" value="SBP_bac_5"/>
    <property type="match status" value="1"/>
</dbReference>
<gene>
    <name evidence="6" type="ORF">ACFOUO_09810</name>
</gene>
<evidence type="ECO:0000313" key="7">
    <source>
        <dbReference type="Proteomes" id="UP001595843"/>
    </source>
</evidence>
<dbReference type="PANTHER" id="PTHR30290">
    <property type="entry name" value="PERIPLASMIC BINDING COMPONENT OF ABC TRANSPORTER"/>
    <property type="match status" value="1"/>
</dbReference>